<proteinExistence type="predicted"/>
<name>A0A4Y6U8R9_9PROT</name>
<sequence>MAWRKGVESKRSTSDMGAAGALALTLLFGLGACGQAGTQNSRQAGDFMSNHPLGCAVLLPFCPMIEAYTMMPQSAPPDQADPVFSTRQAMNDCADRYSTPHHAEALASCQNSAFAAWASKGGMSSQAIQTVTAANTAQGAAVQKGQRTPLQAQLTFQLAMEQAVAQTPVTYPSNPAIVPNSLLAWEKHQCGALYGGSKQEYVYEAMCDNVALAGWARRTHTSQARLQPLMDGALQVAYQEQSQKISHGSAEATLAALVRKSGLDFTVPANTSVIGGKGAQTTPAKP</sequence>
<evidence type="ECO:0008006" key="3">
    <source>
        <dbReference type="Google" id="ProtNLM"/>
    </source>
</evidence>
<organism evidence="1 2">
    <name type="scientific">Formicincola oecophyllae</name>
    <dbReference type="NCBI Taxonomy" id="2558361"/>
    <lineage>
        <taxon>Bacteria</taxon>
        <taxon>Pseudomonadati</taxon>
        <taxon>Pseudomonadota</taxon>
        <taxon>Alphaproteobacteria</taxon>
        <taxon>Acetobacterales</taxon>
        <taxon>Acetobacteraceae</taxon>
        <taxon>Formicincola</taxon>
    </lineage>
</organism>
<dbReference type="Proteomes" id="UP000318709">
    <property type="component" value="Chromosome"/>
</dbReference>
<gene>
    <name evidence="1" type="ORF">E3E12_04615</name>
</gene>
<dbReference type="KEGG" id="swf:E3E12_04615"/>
<dbReference type="RefSeq" id="WP_149498262.1">
    <property type="nucleotide sequence ID" value="NZ_CP038231.1"/>
</dbReference>
<keyword evidence="2" id="KW-1185">Reference proteome</keyword>
<dbReference type="OrthoDB" id="7286583at2"/>
<protein>
    <recommendedName>
        <fullName evidence="3">Lipoprotein</fullName>
    </recommendedName>
</protein>
<dbReference type="AlphaFoldDB" id="A0A4Y6U8R9"/>
<evidence type="ECO:0000313" key="2">
    <source>
        <dbReference type="Proteomes" id="UP000318709"/>
    </source>
</evidence>
<accession>A0A4Y6U8R9</accession>
<dbReference type="PROSITE" id="PS51257">
    <property type="entry name" value="PROKAR_LIPOPROTEIN"/>
    <property type="match status" value="1"/>
</dbReference>
<reference evidence="1 2" key="1">
    <citation type="submission" date="2019-03" db="EMBL/GenBank/DDBJ databases">
        <title>The complete genome sequence of Swingsia_sp. F3b2 LMG30590(T).</title>
        <authorList>
            <person name="Chua K.-O."/>
            <person name="Chan K.-G."/>
            <person name="See-Too W.-S."/>
        </authorList>
    </citation>
    <scope>NUCLEOTIDE SEQUENCE [LARGE SCALE GENOMIC DNA]</scope>
    <source>
        <strain evidence="1 2">F3b2</strain>
    </source>
</reference>
<evidence type="ECO:0000313" key="1">
    <source>
        <dbReference type="EMBL" id="QDH13594.2"/>
    </source>
</evidence>
<dbReference type="EMBL" id="CP038231">
    <property type="protein sequence ID" value="QDH13594.2"/>
    <property type="molecule type" value="Genomic_DNA"/>
</dbReference>